<evidence type="ECO:0000259" key="12">
    <source>
        <dbReference type="PROSITE" id="PS50112"/>
    </source>
</evidence>
<dbReference type="GO" id="GO:0006355">
    <property type="term" value="P:regulation of DNA-templated transcription"/>
    <property type="evidence" value="ECO:0007669"/>
    <property type="project" value="InterPro"/>
</dbReference>
<dbReference type="EC" id="2.7.13.3" evidence="2"/>
<evidence type="ECO:0000256" key="4">
    <source>
        <dbReference type="ARBA" id="ARBA00022679"/>
    </source>
</evidence>
<dbReference type="InterPro" id="IPR000700">
    <property type="entry name" value="PAS-assoc_C"/>
</dbReference>
<dbReference type="GO" id="GO:0000155">
    <property type="term" value="F:phosphorelay sensor kinase activity"/>
    <property type="evidence" value="ECO:0007669"/>
    <property type="project" value="InterPro"/>
</dbReference>
<dbReference type="CDD" id="cd00082">
    <property type="entry name" value="HisKA"/>
    <property type="match status" value="1"/>
</dbReference>
<feature type="domain" description="Response regulatory" evidence="11">
    <location>
        <begin position="760"/>
        <end position="870"/>
    </location>
</feature>
<dbReference type="Gene3D" id="3.30.450.20">
    <property type="entry name" value="PAS domain"/>
    <property type="match status" value="3"/>
</dbReference>
<keyword evidence="8" id="KW-0902">Two-component regulatory system</keyword>
<keyword evidence="7" id="KW-0067">ATP-binding</keyword>
<dbReference type="InterPro" id="IPR036097">
    <property type="entry name" value="HisK_dim/P_sf"/>
</dbReference>
<dbReference type="PRINTS" id="PR00344">
    <property type="entry name" value="BCTRLSENSOR"/>
</dbReference>
<dbReference type="PROSITE" id="PS50112">
    <property type="entry name" value="PAS"/>
    <property type="match status" value="1"/>
</dbReference>
<dbReference type="SUPFAM" id="SSF47384">
    <property type="entry name" value="Homodimeric domain of signal transducing histidine kinase"/>
    <property type="match status" value="1"/>
</dbReference>
<dbReference type="SMART" id="SM00091">
    <property type="entry name" value="PAS"/>
    <property type="match status" value="2"/>
</dbReference>
<organism evidence="14 15">
    <name type="scientific">Thalassotalea euphylliae</name>
    <dbReference type="NCBI Taxonomy" id="1655234"/>
    <lineage>
        <taxon>Bacteria</taxon>
        <taxon>Pseudomonadati</taxon>
        <taxon>Pseudomonadota</taxon>
        <taxon>Gammaproteobacteria</taxon>
        <taxon>Alteromonadales</taxon>
        <taxon>Colwelliaceae</taxon>
        <taxon>Thalassotalea</taxon>
    </lineage>
</organism>
<dbReference type="EMBL" id="QUOT01000001">
    <property type="protein sequence ID" value="REL29765.1"/>
    <property type="molecule type" value="Genomic_DNA"/>
</dbReference>
<gene>
    <name evidence="14" type="ORF">DXX94_03025</name>
</gene>
<dbReference type="SUPFAM" id="SSF55874">
    <property type="entry name" value="ATPase domain of HSP90 chaperone/DNA topoisomerase II/histidine kinase"/>
    <property type="match status" value="1"/>
</dbReference>
<dbReference type="Proteomes" id="UP000256899">
    <property type="component" value="Unassembled WGS sequence"/>
</dbReference>
<dbReference type="InterPro" id="IPR013655">
    <property type="entry name" value="PAS_fold_3"/>
</dbReference>
<dbReference type="PANTHER" id="PTHR43065">
    <property type="entry name" value="SENSOR HISTIDINE KINASE"/>
    <property type="match status" value="1"/>
</dbReference>
<dbReference type="InterPro" id="IPR004358">
    <property type="entry name" value="Sig_transdc_His_kin-like_C"/>
</dbReference>
<feature type="domain" description="PAC" evidence="13">
    <location>
        <begin position="212"/>
        <end position="264"/>
    </location>
</feature>
<dbReference type="PROSITE" id="PS50113">
    <property type="entry name" value="PAC"/>
    <property type="match status" value="1"/>
</dbReference>
<dbReference type="PROSITE" id="PS50109">
    <property type="entry name" value="HIS_KIN"/>
    <property type="match status" value="1"/>
</dbReference>
<feature type="domain" description="PAS" evidence="12">
    <location>
        <begin position="1"/>
        <end position="69"/>
    </location>
</feature>
<dbReference type="InterPro" id="IPR011006">
    <property type="entry name" value="CheY-like_superfamily"/>
</dbReference>
<dbReference type="Pfam" id="PF08447">
    <property type="entry name" value="PAS_3"/>
    <property type="match status" value="1"/>
</dbReference>
<dbReference type="InterPro" id="IPR003661">
    <property type="entry name" value="HisK_dim/P_dom"/>
</dbReference>
<dbReference type="InterPro" id="IPR003594">
    <property type="entry name" value="HATPase_dom"/>
</dbReference>
<dbReference type="Pfam" id="PF02518">
    <property type="entry name" value="HATPase_c"/>
    <property type="match status" value="1"/>
</dbReference>
<dbReference type="GO" id="GO:0005524">
    <property type="term" value="F:ATP binding"/>
    <property type="evidence" value="ECO:0007669"/>
    <property type="project" value="UniProtKB-KW"/>
</dbReference>
<feature type="modified residue" description="4-aspartylphosphate" evidence="9">
    <location>
        <position position="810"/>
    </location>
</feature>
<dbReference type="SUPFAM" id="SSF55785">
    <property type="entry name" value="PYP-like sensor domain (PAS domain)"/>
    <property type="match status" value="3"/>
</dbReference>
<dbReference type="CDD" id="cd00156">
    <property type="entry name" value="REC"/>
    <property type="match status" value="1"/>
</dbReference>
<dbReference type="SMART" id="SM00387">
    <property type="entry name" value="HATPase_c"/>
    <property type="match status" value="1"/>
</dbReference>
<protein>
    <recommendedName>
        <fullName evidence="2">histidine kinase</fullName>
        <ecNumber evidence="2">2.7.13.3</ecNumber>
    </recommendedName>
</protein>
<keyword evidence="4" id="KW-0808">Transferase</keyword>
<comment type="caution">
    <text evidence="14">The sequence shown here is derived from an EMBL/GenBank/DDBJ whole genome shotgun (WGS) entry which is preliminary data.</text>
</comment>
<evidence type="ECO:0000259" key="13">
    <source>
        <dbReference type="PROSITE" id="PS50113"/>
    </source>
</evidence>
<evidence type="ECO:0000256" key="8">
    <source>
        <dbReference type="ARBA" id="ARBA00023012"/>
    </source>
</evidence>
<evidence type="ECO:0000256" key="2">
    <source>
        <dbReference type="ARBA" id="ARBA00012438"/>
    </source>
</evidence>
<dbReference type="RefSeq" id="WP_116013766.1">
    <property type="nucleotide sequence ID" value="NZ_QUOT01000001.1"/>
</dbReference>
<accession>A0A3E0U0M9</accession>
<evidence type="ECO:0000256" key="5">
    <source>
        <dbReference type="ARBA" id="ARBA00022741"/>
    </source>
</evidence>
<evidence type="ECO:0000256" key="6">
    <source>
        <dbReference type="ARBA" id="ARBA00022777"/>
    </source>
</evidence>
<dbReference type="InterPro" id="IPR036890">
    <property type="entry name" value="HATPase_C_sf"/>
</dbReference>
<dbReference type="NCBIfam" id="TIGR00229">
    <property type="entry name" value="sensory_box"/>
    <property type="match status" value="1"/>
</dbReference>
<dbReference type="InterPro" id="IPR000014">
    <property type="entry name" value="PAS"/>
</dbReference>
<evidence type="ECO:0000313" key="14">
    <source>
        <dbReference type="EMBL" id="REL29765.1"/>
    </source>
</evidence>
<dbReference type="SUPFAM" id="SSF52172">
    <property type="entry name" value="CheY-like"/>
    <property type="match status" value="1"/>
</dbReference>
<name>A0A3E0U0M9_9GAMM</name>
<dbReference type="PROSITE" id="PS50110">
    <property type="entry name" value="RESPONSE_REGULATORY"/>
    <property type="match status" value="1"/>
</dbReference>
<reference evidence="15" key="1">
    <citation type="submission" date="2018-08" db="EMBL/GenBank/DDBJ databases">
        <title>Thalassotalea euphylliae genome.</title>
        <authorList>
            <person name="Summers S."/>
            <person name="Rice S.A."/>
            <person name="Freckelton M.L."/>
            <person name="Nedved B.T."/>
            <person name="Hadfield M.G."/>
        </authorList>
    </citation>
    <scope>NUCLEOTIDE SEQUENCE [LARGE SCALE GENOMIC DNA]</scope>
    <source>
        <strain evidence="15">H3</strain>
    </source>
</reference>
<dbReference type="InterPro" id="IPR005467">
    <property type="entry name" value="His_kinase_dom"/>
</dbReference>
<evidence type="ECO:0000259" key="11">
    <source>
        <dbReference type="PROSITE" id="PS50110"/>
    </source>
</evidence>
<dbReference type="Gene3D" id="1.10.287.130">
    <property type="match status" value="1"/>
</dbReference>
<dbReference type="InterPro" id="IPR035965">
    <property type="entry name" value="PAS-like_dom_sf"/>
</dbReference>
<dbReference type="Pfam" id="PF00989">
    <property type="entry name" value="PAS"/>
    <property type="match status" value="1"/>
</dbReference>
<sequence length="873" mass="98070">MAESISLTELPVAVVELDSDGDITAANPALVSLVGLNPEQIVGKPLATILKDYPFHSVKRALDNGIGNGLEQTPKISQAKSAEQTGSHKQHQSLWLLEAANSSLSYVTVKEHQAGDKLWLFVVPNIAHPKEVSEPLKEDTRTTLEALDETYWEWDIASDLVYFSPELIAMLGYKRQALSVPSSFWQRHINEQQWQNMLQQVDLLLKDQQTSFNTTYQVTTTNNQVLWVNATARLKRDSDGIPERMYGAVRNVTETKSLIQQLRKQNNYLSLAEKISNSGHWRYDVVEQKMFWSTELYRIYGTEPHAFRPNLENELVFHSKAEREQIRNAFMRSIECAQSLHHKSTILQASGKKAKIETIGEVEVDSDGKVVALFGISRDITRSEAVFEKLKLLALVNYTIKVPIFFIDEDDNVVYQDISPQQGGSNTALFDYVNFSISEYMSLKKTANQYGQLKRTHISFDDYNNVFDLSVTYEADKGVYIWIVENVTDKFRKEQQQAISSRLALLGNTFGSVSHDINNVLGVALGAIEMLELKFSQGEQNISRYIERVKNAIDKGKSVTERLLAFTKKPMVKVVKFDPLKDILDNQYLFRQVLVANIELEINLPDTQASINFPQGEFINILLNLVINAQDAIKEQEKALAQNEGGKIQLTAYCNAKGSLEIHVKDSGIGIVSENLTKIFDPFYSSKSVSKGHGIGLANVYSTMYKHNAQIRVYGKSELGGAHFVLEFPCNCVEKANVDRSGDKAIDSSSSQLGGVNRQRILILDDEASIAEFVALFLESIGAETVHVSNKADLLEAIDLKGPFDVFMTDMILPDTSGREATALVQQRYPRAKICSMSGYIDNDDKSWPYPVLRKPFNSAELSQFFSNLNTTM</sequence>
<evidence type="ECO:0000256" key="9">
    <source>
        <dbReference type="PROSITE-ProRule" id="PRU00169"/>
    </source>
</evidence>
<dbReference type="PANTHER" id="PTHR43065:SF10">
    <property type="entry name" value="PEROXIDE STRESS-ACTIVATED HISTIDINE KINASE MAK3"/>
    <property type="match status" value="1"/>
</dbReference>
<dbReference type="InterPro" id="IPR013767">
    <property type="entry name" value="PAS_fold"/>
</dbReference>
<feature type="domain" description="Histidine kinase" evidence="10">
    <location>
        <begin position="512"/>
        <end position="732"/>
    </location>
</feature>
<keyword evidence="3 9" id="KW-0597">Phosphoprotein</keyword>
<dbReference type="AlphaFoldDB" id="A0A3E0U0M9"/>
<dbReference type="CDD" id="cd00130">
    <property type="entry name" value="PAS"/>
    <property type="match status" value="2"/>
</dbReference>
<dbReference type="SMART" id="SM00448">
    <property type="entry name" value="REC"/>
    <property type="match status" value="1"/>
</dbReference>
<proteinExistence type="predicted"/>
<evidence type="ECO:0000259" key="10">
    <source>
        <dbReference type="PROSITE" id="PS50109"/>
    </source>
</evidence>
<keyword evidence="5" id="KW-0547">Nucleotide-binding</keyword>
<dbReference type="Pfam" id="PF00072">
    <property type="entry name" value="Response_reg"/>
    <property type="match status" value="1"/>
</dbReference>
<dbReference type="Gene3D" id="3.40.50.2300">
    <property type="match status" value="1"/>
</dbReference>
<keyword evidence="6 14" id="KW-0418">Kinase</keyword>
<dbReference type="Gene3D" id="3.30.565.10">
    <property type="entry name" value="Histidine kinase-like ATPase, C-terminal domain"/>
    <property type="match status" value="1"/>
</dbReference>
<keyword evidence="15" id="KW-1185">Reference proteome</keyword>
<comment type="catalytic activity">
    <reaction evidence="1">
        <text>ATP + protein L-histidine = ADP + protein N-phospho-L-histidine.</text>
        <dbReference type="EC" id="2.7.13.3"/>
    </reaction>
</comment>
<evidence type="ECO:0000256" key="3">
    <source>
        <dbReference type="ARBA" id="ARBA00022553"/>
    </source>
</evidence>
<evidence type="ECO:0000256" key="1">
    <source>
        <dbReference type="ARBA" id="ARBA00000085"/>
    </source>
</evidence>
<evidence type="ECO:0000256" key="7">
    <source>
        <dbReference type="ARBA" id="ARBA00022840"/>
    </source>
</evidence>
<evidence type="ECO:0000313" key="15">
    <source>
        <dbReference type="Proteomes" id="UP000256899"/>
    </source>
</evidence>
<dbReference type="InterPro" id="IPR001789">
    <property type="entry name" value="Sig_transdc_resp-reg_receiver"/>
</dbReference>